<feature type="compositionally biased region" description="Basic and acidic residues" evidence="1">
    <location>
        <begin position="31"/>
        <end position="43"/>
    </location>
</feature>
<dbReference type="AlphaFoldDB" id="A0A0D0AWJ9"/>
<feature type="region of interest" description="Disordered" evidence="1">
    <location>
        <begin position="1"/>
        <end position="115"/>
    </location>
</feature>
<protein>
    <submittedName>
        <fullName evidence="2">Unplaced genomic scaffold CY34scaffold_33, whole genome shotgun sequence</fullName>
    </submittedName>
</protein>
<evidence type="ECO:0000256" key="1">
    <source>
        <dbReference type="SAM" id="MobiDB-lite"/>
    </source>
</evidence>
<organism evidence="2 3">
    <name type="scientific">Suillus luteus UH-Slu-Lm8-n1</name>
    <dbReference type="NCBI Taxonomy" id="930992"/>
    <lineage>
        <taxon>Eukaryota</taxon>
        <taxon>Fungi</taxon>
        <taxon>Dikarya</taxon>
        <taxon>Basidiomycota</taxon>
        <taxon>Agaricomycotina</taxon>
        <taxon>Agaricomycetes</taxon>
        <taxon>Agaricomycetidae</taxon>
        <taxon>Boletales</taxon>
        <taxon>Suillineae</taxon>
        <taxon>Suillaceae</taxon>
        <taxon>Suillus</taxon>
    </lineage>
</organism>
<evidence type="ECO:0000313" key="3">
    <source>
        <dbReference type="Proteomes" id="UP000054485"/>
    </source>
</evidence>
<dbReference type="Proteomes" id="UP000054485">
    <property type="component" value="Unassembled WGS sequence"/>
</dbReference>
<dbReference type="InParanoid" id="A0A0D0AWJ9"/>
<feature type="compositionally biased region" description="Polar residues" evidence="1">
    <location>
        <begin position="88"/>
        <end position="100"/>
    </location>
</feature>
<reference evidence="2 3" key="1">
    <citation type="submission" date="2014-04" db="EMBL/GenBank/DDBJ databases">
        <authorList>
            <consortium name="DOE Joint Genome Institute"/>
            <person name="Kuo A."/>
            <person name="Ruytinx J."/>
            <person name="Rineau F."/>
            <person name="Colpaert J."/>
            <person name="Kohler A."/>
            <person name="Nagy L.G."/>
            <person name="Floudas D."/>
            <person name="Copeland A."/>
            <person name="Barry K.W."/>
            <person name="Cichocki N."/>
            <person name="Veneault-Fourrey C."/>
            <person name="LaButti K."/>
            <person name="Lindquist E.A."/>
            <person name="Lipzen A."/>
            <person name="Lundell T."/>
            <person name="Morin E."/>
            <person name="Murat C."/>
            <person name="Sun H."/>
            <person name="Tunlid A."/>
            <person name="Henrissat B."/>
            <person name="Grigoriev I.V."/>
            <person name="Hibbett D.S."/>
            <person name="Martin F."/>
            <person name="Nordberg H.P."/>
            <person name="Cantor M.N."/>
            <person name="Hua S.X."/>
        </authorList>
    </citation>
    <scope>NUCLEOTIDE SEQUENCE [LARGE SCALE GENOMIC DNA]</scope>
    <source>
        <strain evidence="2 3">UH-Slu-Lm8-n1</strain>
    </source>
</reference>
<feature type="compositionally biased region" description="Basic and acidic residues" evidence="1">
    <location>
        <begin position="55"/>
        <end position="67"/>
    </location>
</feature>
<proteinExistence type="predicted"/>
<dbReference type="STRING" id="930992.A0A0D0AWJ9"/>
<reference evidence="3" key="2">
    <citation type="submission" date="2015-01" db="EMBL/GenBank/DDBJ databases">
        <title>Evolutionary Origins and Diversification of the Mycorrhizal Mutualists.</title>
        <authorList>
            <consortium name="DOE Joint Genome Institute"/>
            <consortium name="Mycorrhizal Genomics Consortium"/>
            <person name="Kohler A."/>
            <person name="Kuo A."/>
            <person name="Nagy L.G."/>
            <person name="Floudas D."/>
            <person name="Copeland A."/>
            <person name="Barry K.W."/>
            <person name="Cichocki N."/>
            <person name="Veneault-Fourrey C."/>
            <person name="LaButti K."/>
            <person name="Lindquist E.A."/>
            <person name="Lipzen A."/>
            <person name="Lundell T."/>
            <person name="Morin E."/>
            <person name="Murat C."/>
            <person name="Riley R."/>
            <person name="Ohm R."/>
            <person name="Sun H."/>
            <person name="Tunlid A."/>
            <person name="Henrissat B."/>
            <person name="Grigoriev I.V."/>
            <person name="Hibbett D.S."/>
            <person name="Martin F."/>
        </authorList>
    </citation>
    <scope>NUCLEOTIDE SEQUENCE [LARGE SCALE GENOMIC DNA]</scope>
    <source>
        <strain evidence="3">UH-Slu-Lm8-n1</strain>
    </source>
</reference>
<feature type="compositionally biased region" description="Basic residues" evidence="1">
    <location>
        <begin position="44"/>
        <end position="54"/>
    </location>
</feature>
<dbReference type="EMBL" id="KN835164">
    <property type="protein sequence ID" value="KIK46046.1"/>
    <property type="molecule type" value="Genomic_DNA"/>
</dbReference>
<sequence length="151" mass="16837">MPETTPFAQGVKRSTSDIDPAHSAPSNSKKLRVDRSPETSTRRDAKKRKKRRKKEPVVVKLDHRHMQDTSSQPHRPPVSARNEIIRFTSPQPSGSSTRVQVPSDGADIEKDSKGKSQSAILVCPSIVYSNSSSSLIMILYRKQSIHLKPLI</sequence>
<keyword evidence="3" id="KW-1185">Reference proteome</keyword>
<evidence type="ECO:0000313" key="2">
    <source>
        <dbReference type="EMBL" id="KIK46046.1"/>
    </source>
</evidence>
<dbReference type="HOGENOM" id="CLU_1732684_0_0_1"/>
<gene>
    <name evidence="2" type="ORF">CY34DRAFT_466078</name>
</gene>
<name>A0A0D0AWJ9_9AGAM</name>
<accession>A0A0D0AWJ9</accession>